<reference evidence="4" key="1">
    <citation type="journal article" date="2019" name="Int. J. Syst. Evol. Microbiol.">
        <title>The Global Catalogue of Microorganisms (GCM) 10K type strain sequencing project: providing services to taxonomists for standard genome sequencing and annotation.</title>
        <authorList>
            <consortium name="The Broad Institute Genomics Platform"/>
            <consortium name="The Broad Institute Genome Sequencing Center for Infectious Disease"/>
            <person name="Wu L."/>
            <person name="Ma J."/>
        </authorList>
    </citation>
    <scope>NUCLEOTIDE SEQUENCE [LARGE SCALE GENOMIC DNA]</scope>
    <source>
        <strain evidence="4">JCM 18956</strain>
    </source>
</reference>
<evidence type="ECO:0000313" key="3">
    <source>
        <dbReference type="EMBL" id="GAA4669440.1"/>
    </source>
</evidence>
<comment type="caution">
    <text evidence="3">The sequence shown here is derived from an EMBL/GenBank/DDBJ whole genome shotgun (WGS) entry which is preliminary data.</text>
</comment>
<dbReference type="InterPro" id="IPR057746">
    <property type="entry name" value="CpnT-like_N"/>
</dbReference>
<dbReference type="Proteomes" id="UP001501295">
    <property type="component" value="Unassembled WGS sequence"/>
</dbReference>
<dbReference type="Pfam" id="PF25547">
    <property type="entry name" value="WXG100_2"/>
    <property type="match status" value="1"/>
</dbReference>
<accession>A0ABP8VQW5</accession>
<feature type="region of interest" description="Disordered" evidence="1">
    <location>
        <begin position="101"/>
        <end position="128"/>
    </location>
</feature>
<dbReference type="RefSeq" id="WP_345374114.1">
    <property type="nucleotide sequence ID" value="NZ_BAABLM010000002.1"/>
</dbReference>
<evidence type="ECO:0000259" key="2">
    <source>
        <dbReference type="Pfam" id="PF25547"/>
    </source>
</evidence>
<feature type="domain" description="Outer membrane channel protein CpnT-like N-terminal" evidence="2">
    <location>
        <begin position="140"/>
        <end position="268"/>
    </location>
</feature>
<proteinExistence type="predicted"/>
<protein>
    <recommendedName>
        <fullName evidence="2">Outer membrane channel protein CpnT-like N-terminal domain-containing protein</fullName>
    </recommendedName>
</protein>
<organism evidence="3 4">
    <name type="scientific">Frondihabitans cladoniiphilus</name>
    <dbReference type="NCBI Taxonomy" id="715785"/>
    <lineage>
        <taxon>Bacteria</taxon>
        <taxon>Bacillati</taxon>
        <taxon>Actinomycetota</taxon>
        <taxon>Actinomycetes</taxon>
        <taxon>Micrococcales</taxon>
        <taxon>Microbacteriaceae</taxon>
        <taxon>Frondihabitans</taxon>
    </lineage>
</organism>
<feature type="region of interest" description="Disordered" evidence="1">
    <location>
        <begin position="450"/>
        <end position="479"/>
    </location>
</feature>
<name>A0ABP8VQW5_9MICO</name>
<keyword evidence="4" id="KW-1185">Reference proteome</keyword>
<gene>
    <name evidence="3" type="ORF">GCM10025780_10790</name>
</gene>
<evidence type="ECO:0000313" key="4">
    <source>
        <dbReference type="Proteomes" id="UP001501295"/>
    </source>
</evidence>
<sequence>MAGTVIDVETDDFVVAASAASSAAASVRAARDAARASLAGLSRMAGSDPSGVTWASSYDGAAKDAFTGLDGLVLALEQVSAGLAVTGLNYATADWLSAGHAGQAPGTTAPSTPVAERTSPPPTASGGSRSFGAAGFDLVANFIGDLWPDGDTGKLKSAGAAWKALGSDLDSAVSGCTRILDALSSSQTPEMDSIRSTVTTVQGHVSDLASQAGVLGGACVSFASHIDQVHTDTERELQSLLLQVELTAAGGLVLTFVTAGLSDAAAAAGAAAEVAASVSRILAFIARLASAALKIADEAVAAGSSFVKAASLSEKIGVKVAVFAGKSAKYGLGGAAGNVAVTAIVDPKANLADAAVSGFVGGAAFGMLGEGAVIGVRAVSSRVAARAAGRFAADMPVNRALVDSADSGLAPEHGLVPGPGKELGSEVRGEPALTAEGVVITPRADVARSLDDPPVLGSSEGGPGVWKHVSRSPRGRPDQIHATGVELTPDGETMEYVISGGPGRRDVEIDGFHWRGDPPLSVYQEVKGNYDILYMPFKPADAVELEIGQWVEQAQRQARVIPEGSIKEWILTRNPELIEPLQDAFEEAGLGDIRVLYVPLAP</sequence>
<dbReference type="EMBL" id="BAABLM010000002">
    <property type="protein sequence ID" value="GAA4669440.1"/>
    <property type="molecule type" value="Genomic_DNA"/>
</dbReference>
<evidence type="ECO:0000256" key="1">
    <source>
        <dbReference type="SAM" id="MobiDB-lite"/>
    </source>
</evidence>